<proteinExistence type="predicted"/>
<feature type="compositionally biased region" description="Basic residues" evidence="1">
    <location>
        <begin position="359"/>
        <end position="368"/>
    </location>
</feature>
<dbReference type="GeneID" id="101235034"/>
<feature type="transmembrane region" description="Helical" evidence="2">
    <location>
        <begin position="131"/>
        <end position="148"/>
    </location>
</feature>
<dbReference type="RefSeq" id="XP_065659464.1">
    <property type="nucleotide sequence ID" value="XM_065803392.1"/>
</dbReference>
<feature type="transmembrane region" description="Helical" evidence="2">
    <location>
        <begin position="233"/>
        <end position="261"/>
    </location>
</feature>
<protein>
    <submittedName>
        <fullName evidence="4">Uncharacterized protein LOC101235034 isoform X2</fullName>
    </submittedName>
</protein>
<keyword evidence="3" id="KW-1185">Reference proteome</keyword>
<feature type="transmembrane region" description="Helical" evidence="2">
    <location>
        <begin position="105"/>
        <end position="125"/>
    </location>
</feature>
<feature type="transmembrane region" description="Helical" evidence="2">
    <location>
        <begin position="189"/>
        <end position="213"/>
    </location>
</feature>
<name>A0ABM4CCS9_HYDVU</name>
<keyword evidence="2" id="KW-0812">Transmembrane</keyword>
<dbReference type="SUPFAM" id="SSF81324">
    <property type="entry name" value="Voltage-gated potassium channels"/>
    <property type="match status" value="1"/>
</dbReference>
<evidence type="ECO:0000313" key="4">
    <source>
        <dbReference type="RefSeq" id="XP_065659464.1"/>
    </source>
</evidence>
<evidence type="ECO:0000313" key="3">
    <source>
        <dbReference type="Proteomes" id="UP001652625"/>
    </source>
</evidence>
<gene>
    <name evidence="4" type="primary">LOC101235034</name>
</gene>
<sequence length="407" mass="47445">MLCNANEMDLPGLFSRIPVSFAFWLCLCHLWIILSSLVYMKTEGCEVKQVDLVDLYLLKFFSSNNHKLLNITSPGYKEFKDGYEQAMKQQNYWQVRGKFNDFSKVYIFVLSSVTTIGMESMFLQTWQSQCFYLFSTPVGFILYSIMIYKFGNKFYNVLYTAASHIYSKGSPIWTTEEHVLYRKLKVMIIAIYLFIFYMLLLALLALTTNYNYIYGMYWMLNTMLTINGPSLDYVYEFLHLGIVAFITSVVYFFGLEFFYLVCLSTFSVFGHDNPFALMSICNCVNHVEELAIIEEVEKKHNEAILYLNAKIAAEAIQMEWDSSEHAIDSDNYFFPSNIKKYTTSSDIDSSSNESLKESKRPKKRKHTPKNNQTLKEKNIDEEIVYFYEPRLDISPASSVDWLVVESD</sequence>
<keyword evidence="2" id="KW-1133">Transmembrane helix</keyword>
<dbReference type="Gene3D" id="1.10.287.70">
    <property type="match status" value="1"/>
</dbReference>
<dbReference type="Proteomes" id="UP001652625">
    <property type="component" value="Chromosome 08"/>
</dbReference>
<keyword evidence="2" id="KW-0472">Membrane</keyword>
<organism evidence="3 4">
    <name type="scientific">Hydra vulgaris</name>
    <name type="common">Hydra</name>
    <name type="synonym">Hydra attenuata</name>
    <dbReference type="NCBI Taxonomy" id="6087"/>
    <lineage>
        <taxon>Eukaryota</taxon>
        <taxon>Metazoa</taxon>
        <taxon>Cnidaria</taxon>
        <taxon>Hydrozoa</taxon>
        <taxon>Hydroidolina</taxon>
        <taxon>Anthoathecata</taxon>
        <taxon>Aplanulata</taxon>
        <taxon>Hydridae</taxon>
        <taxon>Hydra</taxon>
    </lineage>
</organism>
<feature type="compositionally biased region" description="Low complexity" evidence="1">
    <location>
        <begin position="344"/>
        <end position="353"/>
    </location>
</feature>
<evidence type="ECO:0000256" key="1">
    <source>
        <dbReference type="SAM" id="MobiDB-lite"/>
    </source>
</evidence>
<reference evidence="4" key="1">
    <citation type="submission" date="2025-08" db="UniProtKB">
        <authorList>
            <consortium name="RefSeq"/>
        </authorList>
    </citation>
    <scope>IDENTIFICATION</scope>
</reference>
<feature type="region of interest" description="Disordered" evidence="1">
    <location>
        <begin position="344"/>
        <end position="375"/>
    </location>
</feature>
<accession>A0ABM4CCS9</accession>
<evidence type="ECO:0000256" key="2">
    <source>
        <dbReference type="SAM" id="Phobius"/>
    </source>
</evidence>
<feature type="transmembrane region" description="Helical" evidence="2">
    <location>
        <begin position="20"/>
        <end position="39"/>
    </location>
</feature>